<dbReference type="OrthoDB" id="10439366at2759"/>
<proteinExistence type="predicted"/>
<feature type="region of interest" description="Disordered" evidence="1">
    <location>
        <begin position="1"/>
        <end position="42"/>
    </location>
</feature>
<evidence type="ECO:0000313" key="3">
    <source>
        <dbReference type="Proteomes" id="UP000191285"/>
    </source>
</evidence>
<name>A0A1V6SY24_9EURO</name>
<dbReference type="Proteomes" id="UP000191285">
    <property type="component" value="Unassembled WGS sequence"/>
</dbReference>
<dbReference type="EMBL" id="MLKD01000017">
    <property type="protein sequence ID" value="OQE18674.1"/>
    <property type="molecule type" value="Genomic_DNA"/>
</dbReference>
<feature type="compositionally biased region" description="Basic residues" evidence="1">
    <location>
        <begin position="14"/>
        <end position="24"/>
    </location>
</feature>
<accession>A0A1V6SY24</accession>
<evidence type="ECO:0000313" key="2">
    <source>
        <dbReference type="EMBL" id="OQE18674.1"/>
    </source>
</evidence>
<gene>
    <name evidence="2" type="ORF">PENSTE_c017G04628</name>
</gene>
<keyword evidence="3" id="KW-1185">Reference proteome</keyword>
<comment type="caution">
    <text evidence="2">The sequence shown here is derived from an EMBL/GenBank/DDBJ whole genome shotgun (WGS) entry which is preliminary data.</text>
</comment>
<evidence type="ECO:0000256" key="1">
    <source>
        <dbReference type="SAM" id="MobiDB-lite"/>
    </source>
</evidence>
<dbReference type="AlphaFoldDB" id="A0A1V6SY24"/>
<reference evidence="3" key="1">
    <citation type="journal article" date="2017" name="Nat. Microbiol.">
        <title>Global analysis of biosynthetic gene clusters reveals vast potential of secondary metabolite production in Penicillium species.</title>
        <authorList>
            <person name="Nielsen J.C."/>
            <person name="Grijseels S."/>
            <person name="Prigent S."/>
            <person name="Ji B."/>
            <person name="Dainat J."/>
            <person name="Nielsen K.F."/>
            <person name="Frisvad J.C."/>
            <person name="Workman M."/>
            <person name="Nielsen J."/>
        </authorList>
    </citation>
    <scope>NUCLEOTIDE SEQUENCE [LARGE SCALE GENOMIC DNA]</scope>
    <source>
        <strain evidence="3">IBT 24891</strain>
    </source>
</reference>
<sequence length="123" mass="14026">MPGFITGYLGGSSSRRRARRRAQRHQTSTNAESSQNDPEPIDCEETYASLIETLRAIDDFNRSYRTPLILERHVHFVPFCRPPATSWIICNLDSRFADEEMIQNEPTSACSICLEVFTLGVEE</sequence>
<organism evidence="2 3">
    <name type="scientific">Penicillium steckii</name>
    <dbReference type="NCBI Taxonomy" id="303698"/>
    <lineage>
        <taxon>Eukaryota</taxon>
        <taxon>Fungi</taxon>
        <taxon>Dikarya</taxon>
        <taxon>Ascomycota</taxon>
        <taxon>Pezizomycotina</taxon>
        <taxon>Eurotiomycetes</taxon>
        <taxon>Eurotiomycetidae</taxon>
        <taxon>Eurotiales</taxon>
        <taxon>Aspergillaceae</taxon>
        <taxon>Penicillium</taxon>
    </lineage>
</organism>
<protein>
    <submittedName>
        <fullName evidence="2">Uncharacterized protein</fullName>
    </submittedName>
</protein>